<keyword evidence="6 11" id="KW-1133">Transmembrane helix</keyword>
<dbReference type="FunFam" id="1.20.120.610:FF:000001">
    <property type="entry name" value="V-type proton ATPase proteolipid subunit"/>
    <property type="match status" value="1"/>
</dbReference>
<feature type="transmembrane region" description="Helical" evidence="11">
    <location>
        <begin position="12"/>
        <end position="34"/>
    </location>
</feature>
<evidence type="ECO:0000313" key="13">
    <source>
        <dbReference type="EMBL" id="KAJ2903372.1"/>
    </source>
</evidence>
<evidence type="ECO:0000256" key="1">
    <source>
        <dbReference type="ARBA" id="ARBA00004128"/>
    </source>
</evidence>
<keyword evidence="4 11" id="KW-0812">Transmembrane</keyword>
<evidence type="ECO:0000256" key="7">
    <source>
        <dbReference type="ARBA" id="ARBA00023065"/>
    </source>
</evidence>
<reference evidence="13" key="1">
    <citation type="submission" date="2022-07" db="EMBL/GenBank/DDBJ databases">
        <title>Draft genome sequence of Zalerion maritima ATCC 34329, a (micro)plastics degrading marine fungus.</title>
        <authorList>
            <person name="Paco A."/>
            <person name="Goncalves M.F.M."/>
            <person name="Rocha-Santos T.A.P."/>
            <person name="Alves A."/>
        </authorList>
    </citation>
    <scope>NUCLEOTIDE SEQUENCE</scope>
    <source>
        <strain evidence="13">ATCC 34329</strain>
    </source>
</reference>
<dbReference type="InterPro" id="IPR011555">
    <property type="entry name" value="ATPase_proteolipid_su_C_euk"/>
</dbReference>
<evidence type="ECO:0000256" key="9">
    <source>
        <dbReference type="ARBA" id="ARBA00045519"/>
    </source>
</evidence>
<dbReference type="InterPro" id="IPR002379">
    <property type="entry name" value="ATPase_proteolipid_c-like_dom"/>
</dbReference>
<evidence type="ECO:0000256" key="11">
    <source>
        <dbReference type="RuleBase" id="RU363060"/>
    </source>
</evidence>
<evidence type="ECO:0000256" key="2">
    <source>
        <dbReference type="ARBA" id="ARBA00007296"/>
    </source>
</evidence>
<dbReference type="GO" id="GO:0046961">
    <property type="term" value="F:proton-transporting ATPase activity, rotational mechanism"/>
    <property type="evidence" value="ECO:0007669"/>
    <property type="project" value="InterPro"/>
</dbReference>
<dbReference type="GO" id="GO:0033179">
    <property type="term" value="C:proton-transporting V-type ATPase, V0 domain"/>
    <property type="evidence" value="ECO:0007669"/>
    <property type="project" value="InterPro"/>
</dbReference>
<name>A0AAD5WVD8_9PEZI</name>
<feature type="domain" description="V-ATPase proteolipid subunit C-like" evidence="12">
    <location>
        <begin position="97"/>
        <end position="156"/>
    </location>
</feature>
<dbReference type="Gene3D" id="1.20.120.610">
    <property type="entry name" value="lithium bound rotor ring of v- atpase"/>
    <property type="match status" value="1"/>
</dbReference>
<sequence length="162" mass="16796">MDTELAPRYASFFGLAGIPIAVGMSAWGAAYGTAKAGIAITACAQFRPELTMKSLIPVVMAGIIAIYGLVISVMTVTDLHKPDEENHYTLFQAACHLAAGTACGGASAAAGYAIGVVGDAGVRAYMQQQRMFVGMVLMLIFGEVLGLYGMITGLIILTKAKG</sequence>
<comment type="subunit">
    <text evidence="10 11">V-ATPase is a heteromultimeric enzyme composed of a peripheral catalytic V1 complex (components A to H) attached to an integral membrane V0 proton pore complex (components: a, c, c', c'', d, e, f and VOA1). The decameric c-ring forms the proton-conducting pore, and is composed of eight proteolipid subunits c, one subunit c' and one subunit c''.</text>
</comment>
<comment type="function">
    <text evidence="9">Proton-conducting pore forming subunit of the V0 complex of vacuolar(H+)-ATPase (V-ATPase), a multisubunit enzyme composed of a peripheral complex (V1) that hydrolyzes ATP and a membrane integral complex (V0) that translocates protons. V-ATPase is responsible for acidifying and maintaining the pH of intracellular compartments.</text>
</comment>
<feature type="transmembrane region" description="Helical" evidence="11">
    <location>
        <begin position="97"/>
        <end position="120"/>
    </location>
</feature>
<keyword evidence="5 11" id="KW-0375">Hydrogen ion transport</keyword>
<comment type="subcellular location">
    <subcellularLocation>
        <location evidence="1 11">Vacuole membrane</location>
        <topology evidence="1 11">Multi-pass membrane protein</topology>
    </subcellularLocation>
</comment>
<evidence type="ECO:0000256" key="8">
    <source>
        <dbReference type="ARBA" id="ARBA00023136"/>
    </source>
</evidence>
<proteinExistence type="inferred from homology"/>
<feature type="transmembrane region" description="Helical" evidence="11">
    <location>
        <begin position="132"/>
        <end position="157"/>
    </location>
</feature>
<dbReference type="PANTHER" id="PTHR10263">
    <property type="entry name" value="V-TYPE PROTON ATPASE PROTEOLIPID SUBUNIT"/>
    <property type="match status" value="1"/>
</dbReference>
<accession>A0AAD5WVD8</accession>
<dbReference type="InterPro" id="IPR000245">
    <property type="entry name" value="ATPase_proteolipid_csu"/>
</dbReference>
<dbReference type="EMBL" id="JAKWBI020000083">
    <property type="protein sequence ID" value="KAJ2903372.1"/>
    <property type="molecule type" value="Genomic_DNA"/>
</dbReference>
<dbReference type="CDD" id="cd18175">
    <property type="entry name" value="ATP-synt_Vo_c_ATP6C_rpt1"/>
    <property type="match status" value="1"/>
</dbReference>
<evidence type="ECO:0000256" key="3">
    <source>
        <dbReference type="ARBA" id="ARBA00022448"/>
    </source>
</evidence>
<keyword evidence="8 11" id="KW-0472">Membrane</keyword>
<feature type="domain" description="V-ATPase proteolipid subunit C-like" evidence="12">
    <location>
        <begin position="17"/>
        <end position="74"/>
    </location>
</feature>
<organism evidence="13 14">
    <name type="scientific">Zalerion maritima</name>
    <dbReference type="NCBI Taxonomy" id="339359"/>
    <lineage>
        <taxon>Eukaryota</taxon>
        <taxon>Fungi</taxon>
        <taxon>Dikarya</taxon>
        <taxon>Ascomycota</taxon>
        <taxon>Pezizomycotina</taxon>
        <taxon>Sordariomycetes</taxon>
        <taxon>Lulworthiomycetidae</taxon>
        <taxon>Lulworthiales</taxon>
        <taxon>Lulworthiaceae</taxon>
        <taxon>Zalerion</taxon>
    </lineage>
</organism>
<protein>
    <recommendedName>
        <fullName evidence="11">V-type proton ATPase proteolipid subunit</fullName>
    </recommendedName>
</protein>
<dbReference type="Proteomes" id="UP001201980">
    <property type="component" value="Unassembled WGS sequence"/>
</dbReference>
<dbReference type="NCBIfam" id="TIGR01100">
    <property type="entry name" value="V_ATP_synt_C"/>
    <property type="match status" value="1"/>
</dbReference>
<evidence type="ECO:0000313" key="14">
    <source>
        <dbReference type="Proteomes" id="UP001201980"/>
    </source>
</evidence>
<dbReference type="SUPFAM" id="SSF81333">
    <property type="entry name" value="F1F0 ATP synthase subunit C"/>
    <property type="match status" value="2"/>
</dbReference>
<dbReference type="Pfam" id="PF00137">
    <property type="entry name" value="ATP-synt_C"/>
    <property type="match status" value="2"/>
</dbReference>
<evidence type="ECO:0000256" key="4">
    <source>
        <dbReference type="ARBA" id="ARBA00022692"/>
    </source>
</evidence>
<evidence type="ECO:0000256" key="6">
    <source>
        <dbReference type="ARBA" id="ARBA00022989"/>
    </source>
</evidence>
<evidence type="ECO:0000259" key="12">
    <source>
        <dbReference type="Pfam" id="PF00137"/>
    </source>
</evidence>
<dbReference type="CDD" id="cd18176">
    <property type="entry name" value="ATP-synt_Vo_c_ATP6C_rpt2"/>
    <property type="match status" value="1"/>
</dbReference>
<dbReference type="GO" id="GO:0005774">
    <property type="term" value="C:vacuolar membrane"/>
    <property type="evidence" value="ECO:0007669"/>
    <property type="project" value="UniProtKB-SubCell"/>
</dbReference>
<evidence type="ECO:0000256" key="5">
    <source>
        <dbReference type="ARBA" id="ARBA00022781"/>
    </source>
</evidence>
<evidence type="ECO:0000256" key="10">
    <source>
        <dbReference type="ARBA" id="ARBA00046480"/>
    </source>
</evidence>
<keyword evidence="11" id="KW-0926">Vacuole</keyword>
<keyword evidence="3 11" id="KW-0813">Transport</keyword>
<comment type="function">
    <text evidence="11">Proton-conducting pore forming of the V0 complex of vacuolar(H+)-ATPase (V-ATPase), a multisubunit enzyme composed of a peripheral complex (V1) that hydrolyzes ATP and a membrane integral complex (V0) that translocates protons. V-ATPase is responsible for acidifying and maintaining the pH of intracellular compartments.</text>
</comment>
<dbReference type="PRINTS" id="PR00122">
    <property type="entry name" value="VACATPASE"/>
</dbReference>
<dbReference type="InterPro" id="IPR035921">
    <property type="entry name" value="F/V-ATP_Csub_sf"/>
</dbReference>
<comment type="similarity">
    <text evidence="2 11">Belongs to the V-ATPase proteolipid subunit family.</text>
</comment>
<comment type="caution">
    <text evidence="13">The sequence shown here is derived from an EMBL/GenBank/DDBJ whole genome shotgun (WGS) entry which is preliminary data.</text>
</comment>
<gene>
    <name evidence="13" type="ORF">MKZ38_010037</name>
</gene>
<feature type="transmembrane region" description="Helical" evidence="11">
    <location>
        <begin position="55"/>
        <end position="77"/>
    </location>
</feature>
<dbReference type="AlphaFoldDB" id="A0AAD5WVD8"/>
<keyword evidence="14" id="KW-1185">Reference proteome</keyword>
<keyword evidence="7 11" id="KW-0406">Ion transport</keyword>